<evidence type="ECO:0008006" key="4">
    <source>
        <dbReference type="Google" id="ProtNLM"/>
    </source>
</evidence>
<dbReference type="Proteomes" id="UP000887458">
    <property type="component" value="Unassembled WGS sequence"/>
</dbReference>
<feature type="transmembrane region" description="Helical" evidence="1">
    <location>
        <begin position="325"/>
        <end position="348"/>
    </location>
</feature>
<feature type="transmembrane region" description="Helical" evidence="1">
    <location>
        <begin position="129"/>
        <end position="147"/>
    </location>
</feature>
<proteinExistence type="predicted"/>
<keyword evidence="1" id="KW-0812">Transmembrane</keyword>
<evidence type="ECO:0000313" key="3">
    <source>
        <dbReference type="Proteomes" id="UP000887458"/>
    </source>
</evidence>
<gene>
    <name evidence="2" type="ORF">DERP_001767</name>
</gene>
<name>A0ABQ8JBF7_DERPT</name>
<reference evidence="2 3" key="1">
    <citation type="journal article" date="2018" name="J. Allergy Clin. Immunol.">
        <title>High-quality assembly of Dermatophagoides pteronyssinus genome and transcriptome reveals a wide range of novel allergens.</title>
        <authorList>
            <person name="Liu X.Y."/>
            <person name="Yang K.Y."/>
            <person name="Wang M.Q."/>
            <person name="Kwok J.S."/>
            <person name="Zeng X."/>
            <person name="Yang Z."/>
            <person name="Xiao X.J."/>
            <person name="Lau C.P."/>
            <person name="Li Y."/>
            <person name="Huang Z.M."/>
            <person name="Ba J.G."/>
            <person name="Yim A.K."/>
            <person name="Ouyang C.Y."/>
            <person name="Ngai S.M."/>
            <person name="Chan T.F."/>
            <person name="Leung E.L."/>
            <person name="Liu L."/>
            <person name="Liu Z.G."/>
            <person name="Tsui S.K."/>
        </authorList>
    </citation>
    <scope>NUCLEOTIDE SEQUENCE [LARGE SCALE GENOMIC DNA]</scope>
    <source>
        <strain evidence="2">Derp</strain>
    </source>
</reference>
<dbReference type="EMBL" id="NJHN03000054">
    <property type="protein sequence ID" value="KAH9419934.1"/>
    <property type="molecule type" value="Genomic_DNA"/>
</dbReference>
<keyword evidence="1" id="KW-0472">Membrane</keyword>
<protein>
    <recommendedName>
        <fullName evidence="4">Gustatory receptor</fullName>
    </recommendedName>
</protein>
<keyword evidence="3" id="KW-1185">Reference proteome</keyword>
<evidence type="ECO:0000256" key="1">
    <source>
        <dbReference type="SAM" id="Phobius"/>
    </source>
</evidence>
<reference evidence="2 3" key="2">
    <citation type="journal article" date="2022" name="Mol. Biol. Evol.">
        <title>Comparative Genomics Reveals Insights into the Divergent Evolution of Astigmatic Mites and Household Pest Adaptations.</title>
        <authorList>
            <person name="Xiong Q."/>
            <person name="Wan A.T."/>
            <person name="Liu X."/>
            <person name="Fung C.S."/>
            <person name="Xiao X."/>
            <person name="Malainual N."/>
            <person name="Hou J."/>
            <person name="Wang L."/>
            <person name="Wang M."/>
            <person name="Yang K.Y."/>
            <person name="Cui Y."/>
            <person name="Leung E.L."/>
            <person name="Nong W."/>
            <person name="Shin S.K."/>
            <person name="Au S.W."/>
            <person name="Jeong K.Y."/>
            <person name="Chew F.T."/>
            <person name="Hui J.H."/>
            <person name="Leung T.F."/>
            <person name="Tungtrongchitr A."/>
            <person name="Zhong N."/>
            <person name="Liu Z."/>
            <person name="Tsui S.K."/>
        </authorList>
    </citation>
    <scope>NUCLEOTIDE SEQUENCE [LARGE SCALE GENOMIC DNA]</scope>
    <source>
        <strain evidence="2">Derp</strain>
    </source>
</reference>
<comment type="caution">
    <text evidence="2">The sequence shown here is derived from an EMBL/GenBank/DDBJ whole genome shotgun (WGS) entry which is preliminary data.</text>
</comment>
<organism evidence="2 3">
    <name type="scientific">Dermatophagoides pteronyssinus</name>
    <name type="common">European house dust mite</name>
    <dbReference type="NCBI Taxonomy" id="6956"/>
    <lineage>
        <taxon>Eukaryota</taxon>
        <taxon>Metazoa</taxon>
        <taxon>Ecdysozoa</taxon>
        <taxon>Arthropoda</taxon>
        <taxon>Chelicerata</taxon>
        <taxon>Arachnida</taxon>
        <taxon>Acari</taxon>
        <taxon>Acariformes</taxon>
        <taxon>Sarcoptiformes</taxon>
        <taxon>Astigmata</taxon>
        <taxon>Psoroptidia</taxon>
        <taxon>Analgoidea</taxon>
        <taxon>Pyroglyphidae</taxon>
        <taxon>Dermatophagoidinae</taxon>
        <taxon>Dermatophagoides</taxon>
    </lineage>
</organism>
<accession>A0ABQ8JBF7</accession>
<feature type="transmembrane region" description="Helical" evidence="1">
    <location>
        <begin position="77"/>
        <end position="97"/>
    </location>
</feature>
<feature type="transmembrane region" description="Helical" evidence="1">
    <location>
        <begin position="355"/>
        <end position="379"/>
    </location>
</feature>
<sequence length="463" mass="55812">MNNEYINEQKKDIFYYLSLNIMNLSKYFNYVYTGFKYVVRIYFLLLMNRWFEFYRSYFEMCTIIRKRKSNPEQFRRYVWAPISALIVITILVIIKLFHNCYWNDRNDIIWVKIYADIIADANLHSNANWFLIILIVVCDWMILLLYFRNSTAEHIQSIIIDHRNECFQWPFKYRSMMAIDYVTDHGRKTFSIIFRFFLLLSICVVIVDIRTLEFLYLNIDKIYDYNNQFIGFIRLILTFINWKLIESLILVCALSAAISVSISQVFIAIGHVHFWQTEQLLQLNDIIKDRHNNKWQKLILIIRKLNQFEYYQTRNLLFICKANQIYGNIFSLSLLSQIGFNCYLILFIISYHTTLFYLTLITILCLIQMLNIFVIHFQIALINRKFYQSAPIMISRMATTEFHGKFLQTKLKLSNFAQKMHTNNRYGITYWSQQIVNTNEFAKFLLIYSQLIMFIQTNIIMKT</sequence>
<keyword evidence="1" id="KW-1133">Transmembrane helix</keyword>
<feature type="transmembrane region" description="Helical" evidence="1">
    <location>
        <begin position="196"/>
        <end position="219"/>
    </location>
</feature>
<evidence type="ECO:0000313" key="2">
    <source>
        <dbReference type="EMBL" id="KAH9419934.1"/>
    </source>
</evidence>
<feature type="transmembrane region" description="Helical" evidence="1">
    <location>
        <begin position="249"/>
        <end position="274"/>
    </location>
</feature>